<dbReference type="RefSeq" id="WP_265986984.1">
    <property type="nucleotide sequence ID" value="NZ_JAPHAV010000023.1"/>
</dbReference>
<reference evidence="1 2" key="1">
    <citation type="submission" date="2022-11" db="EMBL/GenBank/DDBJ databases">
        <title>Brucella sp. YY2X, whole genome shotgun sequencing project.</title>
        <authorList>
            <person name="Yang Y."/>
        </authorList>
    </citation>
    <scope>NUCLEOTIDE SEQUENCE [LARGE SCALE GENOMIC DNA]</scope>
    <source>
        <strain evidence="1 2">YY2X</strain>
    </source>
</reference>
<proteinExistence type="predicted"/>
<protein>
    <submittedName>
        <fullName evidence="1">Uncharacterized protein</fullName>
    </submittedName>
</protein>
<name>A0ABT3QUH0_9HYPH</name>
<organism evidence="1 2">
    <name type="scientific">Ochrobactrum chromiisoli</name>
    <dbReference type="NCBI Taxonomy" id="2993941"/>
    <lineage>
        <taxon>Bacteria</taxon>
        <taxon>Pseudomonadati</taxon>
        <taxon>Pseudomonadota</taxon>
        <taxon>Alphaproteobacteria</taxon>
        <taxon>Hyphomicrobiales</taxon>
        <taxon>Brucellaceae</taxon>
        <taxon>Brucella/Ochrobactrum group</taxon>
        <taxon>Ochrobactrum</taxon>
    </lineage>
</organism>
<evidence type="ECO:0000313" key="2">
    <source>
        <dbReference type="Proteomes" id="UP001301216"/>
    </source>
</evidence>
<dbReference type="EMBL" id="JAPHAV010000023">
    <property type="protein sequence ID" value="MCX2699259.1"/>
    <property type="molecule type" value="Genomic_DNA"/>
</dbReference>
<keyword evidence="2" id="KW-1185">Reference proteome</keyword>
<dbReference type="Proteomes" id="UP001301216">
    <property type="component" value="Unassembled WGS sequence"/>
</dbReference>
<evidence type="ECO:0000313" key="1">
    <source>
        <dbReference type="EMBL" id="MCX2699259.1"/>
    </source>
</evidence>
<comment type="caution">
    <text evidence="1">The sequence shown here is derived from an EMBL/GenBank/DDBJ whole genome shotgun (WGS) entry which is preliminary data.</text>
</comment>
<sequence>MSPIRAADKAVSFLQGDPYGNTKAEVLSGIDGQMLVVKGFDPCSKSRIKSPLWVFHIMTIDPNSTDSSGKPSKIDGFLSLNASSGKIVCAGLPFLD</sequence>
<gene>
    <name evidence="1" type="ORF">OPR82_21375</name>
</gene>
<accession>A0ABT3QUH0</accession>